<keyword evidence="2" id="KW-1185">Reference proteome</keyword>
<dbReference type="AlphaFoldDB" id="A0A1H7SAI9"/>
<reference evidence="2" key="1">
    <citation type="submission" date="2016-10" db="EMBL/GenBank/DDBJ databases">
        <authorList>
            <person name="Varghese N."/>
            <person name="Submissions S."/>
        </authorList>
    </citation>
    <scope>NUCLEOTIDE SEQUENCE [LARGE SCALE GENOMIC DNA]</scope>
    <source>
        <strain evidence="2">DSM 18733</strain>
    </source>
</reference>
<dbReference type="Proteomes" id="UP000199421">
    <property type="component" value="Unassembled WGS sequence"/>
</dbReference>
<protein>
    <submittedName>
        <fullName evidence="1">Uncharacterized protein</fullName>
    </submittedName>
</protein>
<sequence>MKQIISCICFFLLIEGGFAQDLAAVSKDSKVFLENDSKNENAVKTIDELLGRLNEWGYWKIVKNPEDADFKLKVDISASKGITATSWGGTSYELVGKLIDKKDAVIWESNTYKASPNGTNGFNAGKAVVKKLMRDLKKKAN</sequence>
<proteinExistence type="predicted"/>
<organism evidence="1 2">
    <name type="scientific">Olivibacter domesticus</name>
    <name type="common">Pseudosphingobacterium domesticum</name>
    <dbReference type="NCBI Taxonomy" id="407022"/>
    <lineage>
        <taxon>Bacteria</taxon>
        <taxon>Pseudomonadati</taxon>
        <taxon>Bacteroidota</taxon>
        <taxon>Sphingobacteriia</taxon>
        <taxon>Sphingobacteriales</taxon>
        <taxon>Sphingobacteriaceae</taxon>
        <taxon>Olivibacter</taxon>
    </lineage>
</organism>
<dbReference type="OrthoDB" id="955411at2"/>
<evidence type="ECO:0000313" key="1">
    <source>
        <dbReference type="EMBL" id="SEL69503.1"/>
    </source>
</evidence>
<dbReference type="RefSeq" id="WP_139202273.1">
    <property type="nucleotide sequence ID" value="NZ_FOAF01000003.1"/>
</dbReference>
<gene>
    <name evidence="1" type="ORF">SAMN05661044_03144</name>
</gene>
<evidence type="ECO:0000313" key="2">
    <source>
        <dbReference type="Proteomes" id="UP000199421"/>
    </source>
</evidence>
<dbReference type="EMBL" id="FOAF01000003">
    <property type="protein sequence ID" value="SEL69503.1"/>
    <property type="molecule type" value="Genomic_DNA"/>
</dbReference>
<name>A0A1H7SAI9_OLID1</name>
<accession>A0A1H7SAI9</accession>